<name>A0A7Y0QH16_CELFI</name>
<organism evidence="1 2">
    <name type="scientific">Cellulomonas fimi</name>
    <dbReference type="NCBI Taxonomy" id="1708"/>
    <lineage>
        <taxon>Bacteria</taxon>
        <taxon>Bacillati</taxon>
        <taxon>Actinomycetota</taxon>
        <taxon>Actinomycetes</taxon>
        <taxon>Micrococcales</taxon>
        <taxon>Cellulomonadaceae</taxon>
        <taxon>Cellulomonas</taxon>
    </lineage>
</organism>
<dbReference type="AlphaFoldDB" id="A0A7Y0QH16"/>
<dbReference type="EMBL" id="JABCJJ010000006">
    <property type="protein sequence ID" value="NMR19815.1"/>
    <property type="molecule type" value="Genomic_DNA"/>
</dbReference>
<accession>A0A7Y0QH16</accession>
<dbReference type="Proteomes" id="UP000562124">
    <property type="component" value="Unassembled WGS sequence"/>
</dbReference>
<evidence type="ECO:0000313" key="2">
    <source>
        <dbReference type="Proteomes" id="UP000562124"/>
    </source>
</evidence>
<comment type="caution">
    <text evidence="1">The sequence shown here is derived from an EMBL/GenBank/DDBJ whole genome shotgun (WGS) entry which is preliminary data.</text>
</comment>
<evidence type="ECO:0000313" key="1">
    <source>
        <dbReference type="EMBL" id="NMR19815.1"/>
    </source>
</evidence>
<gene>
    <name evidence="1" type="ORF">HIR71_06195</name>
</gene>
<reference evidence="1 2" key="1">
    <citation type="submission" date="2020-04" db="EMBL/GenBank/DDBJ databases">
        <title>Sequencing and Assembly of C. fimi.</title>
        <authorList>
            <person name="Ramsey A.R."/>
        </authorList>
    </citation>
    <scope>NUCLEOTIDE SEQUENCE [LARGE SCALE GENOMIC DNA]</scope>
    <source>
        <strain evidence="1 2">SB</strain>
    </source>
</reference>
<protein>
    <submittedName>
        <fullName evidence="1">Uncharacterized protein</fullName>
    </submittedName>
</protein>
<keyword evidence="2" id="KW-1185">Reference proteome</keyword>
<proteinExistence type="predicted"/>
<sequence length="305" mass="32901">MTIMQKAVTPPMSQAYLQGGFDRLAGFVVRAEDVAFATTPAALFEVHGLGFPGSTFTPDAPYVDILRFPATPQLRFENATGGVDQETRQLTGGPFVDRPPFTGTGFVAVQGAVVPLYWLVHSRVPAGTELVRVAADGSQSVLARHVDVGHGWQSDVVSVTHSPSPQISRFVGPMAKWSETYLNADVLGDDVVVVAEVEPPAQLGFERTEAGRWRRVVPRAEVTELFELNVTARWNGLEMRVVDQWTERGGATVSRVSYTGHNADLAEGLRLEKIDAGVYEATVPTGNLSDVVTAQLIPSSWAASV</sequence>